<reference evidence="1" key="1">
    <citation type="submission" date="2021-03" db="EMBL/GenBank/DDBJ databases">
        <authorList>
            <consortium name="DOE Joint Genome Institute"/>
            <person name="Ahrendt S."/>
            <person name="Looney B.P."/>
            <person name="Miyauchi S."/>
            <person name="Morin E."/>
            <person name="Drula E."/>
            <person name="Courty P.E."/>
            <person name="Chicoki N."/>
            <person name="Fauchery L."/>
            <person name="Kohler A."/>
            <person name="Kuo A."/>
            <person name="Labutti K."/>
            <person name="Pangilinan J."/>
            <person name="Lipzen A."/>
            <person name="Riley R."/>
            <person name="Andreopoulos W."/>
            <person name="He G."/>
            <person name="Johnson J."/>
            <person name="Barry K.W."/>
            <person name="Grigoriev I.V."/>
            <person name="Nagy L."/>
            <person name="Hibbett D."/>
            <person name="Henrissat B."/>
            <person name="Matheny P.B."/>
            <person name="Labbe J."/>
            <person name="Martin F."/>
        </authorList>
    </citation>
    <scope>NUCLEOTIDE SEQUENCE</scope>
    <source>
        <strain evidence="1">HHB10654</strain>
    </source>
</reference>
<keyword evidence="1" id="KW-0482">Metalloprotease</keyword>
<proteinExistence type="predicted"/>
<dbReference type="EMBL" id="MU277203">
    <property type="protein sequence ID" value="KAI0063459.1"/>
    <property type="molecule type" value="Genomic_DNA"/>
</dbReference>
<keyword evidence="1" id="KW-0378">Hydrolase</keyword>
<evidence type="ECO:0000313" key="1">
    <source>
        <dbReference type="EMBL" id="KAI0063459.1"/>
    </source>
</evidence>
<keyword evidence="2" id="KW-1185">Reference proteome</keyword>
<accession>A0ACB8T3M9</accession>
<gene>
    <name evidence="1" type="ORF">BV25DRAFT_1907183</name>
</gene>
<sequence>MADREARPSTDEESAPLLQDPHTQNGVGSTPHRSFTERVGSLLEKPLTTINKVLLLLLLLFLILSSVFIGLFAGAQHKLNTPPASPATSILTSIVTVSTAVPTTLTATKTTVVTATAAPLPAPSSPPSEEQACLTPQCVVLSAAILSSLDTTQDPCDNFYEYATGGWRNSHPIPSDKGRYGTFNTLFQENQEVVRHILEANSTLSIASMPTSYDQQLLTKLRDLYTSCMDEDTLDQFGEGPLKDVVRHVKSLYRGESTNPVEKQRNGLTAAIAYLHSKGIPGLFDFGVEGDAAVDPNFMMLWFSQPRLGLPSKEYFEDKPTRRLYKNVLERLLTTLYDDEEVQKKSKASLVINEEASNVWPPWPWPPWGGDDDGHDGDKDPEHKPADIHELAKAVVKFERRLAQASLDLDLLYQDPVGTYNKVPMTNITTTIVQINFPNYFATFTPRNYPSEVVVTYPAYVVSLADILNSTDAAVVEAYLVTRAALSLSPRLGTSTESWKAVRSLQETLQGIKPGAMGDRAEYCANSVDQALGYATGRYFVNETFGGNSKDKGTKVITDVVKAFKASLPHISWMDEKSAAAAADKADAIRVKVGYPTSPNTESAASLASYYSLVKINKYTYFDNMLGATASDVYKEWQQLGKQRDLDAWEMTPATVNAYYNPPGNEIVFPAGILRPPFFSQEWPSYLKFGAFGQVAAHELTHAFDSAGRLYNQEGKLEEWWTNATSAGFKVKQDCIVNQYASYAVDDGNGNEVHVNGNLTSGENIGDSGLIQSYRAWKAQYEDSFKAGTEYLLPGLNFTREQLFFIAFGRIWAENIKPASLVQRVRSDPHSPNNFRVDGTLYNVPEFAKAFNCSANAKLNPPPEKQCLFWQ</sequence>
<reference evidence="1" key="2">
    <citation type="journal article" date="2022" name="New Phytol.">
        <title>Evolutionary transition to the ectomycorrhizal habit in the genomes of a hyperdiverse lineage of mushroom-forming fungi.</title>
        <authorList>
            <person name="Looney B."/>
            <person name="Miyauchi S."/>
            <person name="Morin E."/>
            <person name="Drula E."/>
            <person name="Courty P.E."/>
            <person name="Kohler A."/>
            <person name="Kuo A."/>
            <person name="LaButti K."/>
            <person name="Pangilinan J."/>
            <person name="Lipzen A."/>
            <person name="Riley R."/>
            <person name="Andreopoulos W."/>
            <person name="He G."/>
            <person name="Johnson J."/>
            <person name="Nolan M."/>
            <person name="Tritt A."/>
            <person name="Barry K.W."/>
            <person name="Grigoriev I.V."/>
            <person name="Nagy L.G."/>
            <person name="Hibbett D."/>
            <person name="Henrissat B."/>
            <person name="Matheny P.B."/>
            <person name="Labbe J."/>
            <person name="Martin F.M."/>
        </authorList>
    </citation>
    <scope>NUCLEOTIDE SEQUENCE</scope>
    <source>
        <strain evidence="1">HHB10654</strain>
    </source>
</reference>
<name>A0ACB8T3M9_9AGAM</name>
<evidence type="ECO:0000313" key="2">
    <source>
        <dbReference type="Proteomes" id="UP000814140"/>
    </source>
</evidence>
<organism evidence="1 2">
    <name type="scientific">Artomyces pyxidatus</name>
    <dbReference type="NCBI Taxonomy" id="48021"/>
    <lineage>
        <taxon>Eukaryota</taxon>
        <taxon>Fungi</taxon>
        <taxon>Dikarya</taxon>
        <taxon>Basidiomycota</taxon>
        <taxon>Agaricomycotina</taxon>
        <taxon>Agaricomycetes</taxon>
        <taxon>Russulales</taxon>
        <taxon>Auriscalpiaceae</taxon>
        <taxon>Artomyces</taxon>
    </lineage>
</organism>
<dbReference type="Proteomes" id="UP000814140">
    <property type="component" value="Unassembled WGS sequence"/>
</dbReference>
<comment type="caution">
    <text evidence="1">The sequence shown here is derived from an EMBL/GenBank/DDBJ whole genome shotgun (WGS) entry which is preliminary data.</text>
</comment>
<keyword evidence="1" id="KW-0645">Protease</keyword>
<protein>
    <submittedName>
        <fullName evidence="1">Metalloprotease</fullName>
    </submittedName>
</protein>